<name>A0ACB9ZX88_CATRO</name>
<evidence type="ECO:0000313" key="2">
    <source>
        <dbReference type="Proteomes" id="UP001060085"/>
    </source>
</evidence>
<keyword evidence="2" id="KW-1185">Reference proteome</keyword>
<dbReference type="Proteomes" id="UP001060085">
    <property type="component" value="Linkage Group LG08"/>
</dbReference>
<reference evidence="2" key="1">
    <citation type="journal article" date="2023" name="Nat. Plants">
        <title>Single-cell RNA sequencing provides a high-resolution roadmap for understanding the multicellular compartmentation of specialized metabolism.</title>
        <authorList>
            <person name="Sun S."/>
            <person name="Shen X."/>
            <person name="Li Y."/>
            <person name="Li Y."/>
            <person name="Wang S."/>
            <person name="Li R."/>
            <person name="Zhang H."/>
            <person name="Shen G."/>
            <person name="Guo B."/>
            <person name="Wei J."/>
            <person name="Xu J."/>
            <person name="St-Pierre B."/>
            <person name="Chen S."/>
            <person name="Sun C."/>
        </authorList>
    </citation>
    <scope>NUCLEOTIDE SEQUENCE [LARGE SCALE GENOMIC DNA]</scope>
</reference>
<comment type="caution">
    <text evidence="1">The sequence shown here is derived from an EMBL/GenBank/DDBJ whole genome shotgun (WGS) entry which is preliminary data.</text>
</comment>
<evidence type="ECO:0000313" key="1">
    <source>
        <dbReference type="EMBL" id="KAI5651010.1"/>
    </source>
</evidence>
<dbReference type="EMBL" id="CM044708">
    <property type="protein sequence ID" value="KAI5651010.1"/>
    <property type="molecule type" value="Genomic_DNA"/>
</dbReference>
<protein>
    <submittedName>
        <fullName evidence="1">Uncharacterized protein</fullName>
    </submittedName>
</protein>
<organism evidence="1 2">
    <name type="scientific">Catharanthus roseus</name>
    <name type="common">Madagascar periwinkle</name>
    <name type="synonym">Vinca rosea</name>
    <dbReference type="NCBI Taxonomy" id="4058"/>
    <lineage>
        <taxon>Eukaryota</taxon>
        <taxon>Viridiplantae</taxon>
        <taxon>Streptophyta</taxon>
        <taxon>Embryophyta</taxon>
        <taxon>Tracheophyta</taxon>
        <taxon>Spermatophyta</taxon>
        <taxon>Magnoliopsida</taxon>
        <taxon>eudicotyledons</taxon>
        <taxon>Gunneridae</taxon>
        <taxon>Pentapetalae</taxon>
        <taxon>asterids</taxon>
        <taxon>lamiids</taxon>
        <taxon>Gentianales</taxon>
        <taxon>Apocynaceae</taxon>
        <taxon>Rauvolfioideae</taxon>
        <taxon>Vinceae</taxon>
        <taxon>Catharanthinae</taxon>
        <taxon>Catharanthus</taxon>
    </lineage>
</organism>
<sequence>MMKKLRWAIDSGFWDLDLSTPVTLDGRARPVPGDALPLGLSRGAKLSRPKQIDFFQRFMAVPFVPSFTSDRGLSLQRVLSLPLPSPIAERWFATLLGQFKIHKFLTSIKNNGTMQQSETSKLQGIITYLSEKSLYALNLTSELLATPEDTLYFSFEADGEYKNSRKKLVLHHKFPHHNLTVEAAGPELFVDQDGNYWNVPFAAAADLASVVPDSDISYHIFINHVVGSPWQIGDESTSGKPATLLPGLCAKCAVSVKKNIDIWRSEVPKLKMVQPYDIFLSNPHISVSGILGTVVSGSLGNVSSREKEEEKSHLFNAFGLHAQGLNLSTSADLFATVVFSAQYGNFQRLLLDLTRFNVRMDFPSGSKFLSGATRMAYDLYNCQAWGPEAVNAVYPNTSLSFQQQIVGPFSLRVDSTVELDVKNSKWHPKITNPVFAVEYALQVLGSAKAVAWYSPKQREFMIELRFFET</sequence>
<gene>
    <name evidence="1" type="ORF">M9H77_37015</name>
</gene>
<proteinExistence type="predicted"/>
<accession>A0ACB9ZX88</accession>